<reference evidence="2" key="1">
    <citation type="submission" date="2023-12" db="EMBL/GenBank/DDBJ databases">
        <authorList>
            <person name="Brown T."/>
        </authorList>
    </citation>
    <scope>NUCLEOTIDE SEQUENCE</scope>
</reference>
<evidence type="ECO:0000256" key="1">
    <source>
        <dbReference type="SAM" id="MobiDB-lite"/>
    </source>
</evidence>
<name>A0ABN9Z7Q3_PIPNA</name>
<keyword evidence="3" id="KW-1185">Reference proteome</keyword>
<feature type="region of interest" description="Disordered" evidence="1">
    <location>
        <begin position="1"/>
        <end position="47"/>
    </location>
</feature>
<evidence type="ECO:0000313" key="2">
    <source>
        <dbReference type="EMBL" id="CAK6433568.1"/>
    </source>
</evidence>
<dbReference type="Proteomes" id="UP001314169">
    <property type="component" value="Chromosome 10"/>
</dbReference>
<dbReference type="EMBL" id="OY882867">
    <property type="protein sequence ID" value="CAK6433568.1"/>
    <property type="molecule type" value="Genomic_DNA"/>
</dbReference>
<feature type="compositionally biased region" description="Pro residues" evidence="1">
    <location>
        <begin position="89"/>
        <end position="98"/>
    </location>
</feature>
<sequence length="108" mass="11675">MAIPERLTGGFELANGRAPDRVSEKEAEAGRSRRCSRTTSAAASPWHDPGLRVQRLHKEAFLGAAVSLLDSCCATWTVERSASQVFIQLPPPKLPPSSPQRGRLMPGP</sequence>
<evidence type="ECO:0000313" key="3">
    <source>
        <dbReference type="Proteomes" id="UP001314169"/>
    </source>
</evidence>
<protein>
    <submittedName>
        <fullName evidence="2">Uncharacterized protein</fullName>
    </submittedName>
</protein>
<accession>A0ABN9Z7Q3</accession>
<feature type="region of interest" description="Disordered" evidence="1">
    <location>
        <begin position="89"/>
        <end position="108"/>
    </location>
</feature>
<proteinExistence type="predicted"/>
<gene>
    <name evidence="2" type="ORF">MPIPNATIZW_LOCUS1874</name>
</gene>
<feature type="compositionally biased region" description="Basic and acidic residues" evidence="1">
    <location>
        <begin position="18"/>
        <end position="31"/>
    </location>
</feature>
<organism evidence="2 3">
    <name type="scientific">Pipistrellus nathusii</name>
    <name type="common">Nathusius' pipistrelle</name>
    <dbReference type="NCBI Taxonomy" id="59473"/>
    <lineage>
        <taxon>Eukaryota</taxon>
        <taxon>Metazoa</taxon>
        <taxon>Chordata</taxon>
        <taxon>Craniata</taxon>
        <taxon>Vertebrata</taxon>
        <taxon>Euteleostomi</taxon>
        <taxon>Mammalia</taxon>
        <taxon>Eutheria</taxon>
        <taxon>Laurasiatheria</taxon>
        <taxon>Chiroptera</taxon>
        <taxon>Yangochiroptera</taxon>
        <taxon>Vespertilionidae</taxon>
        <taxon>Pipistrellus</taxon>
    </lineage>
</organism>